<dbReference type="Gene3D" id="1.10.10.10">
    <property type="entry name" value="Winged helix-like DNA-binding domain superfamily/Winged helix DNA-binding domain"/>
    <property type="match status" value="1"/>
</dbReference>
<evidence type="ECO:0000256" key="1">
    <source>
        <dbReference type="ARBA" id="ARBA00005443"/>
    </source>
</evidence>
<evidence type="ECO:0000256" key="2">
    <source>
        <dbReference type="ARBA" id="ARBA00022448"/>
    </source>
</evidence>
<dbReference type="InterPro" id="IPR025655">
    <property type="entry name" value="PEX14"/>
</dbReference>
<evidence type="ECO:0000256" key="3">
    <source>
        <dbReference type="ARBA" id="ARBA00022927"/>
    </source>
</evidence>
<dbReference type="Pfam" id="PF04695">
    <property type="entry name" value="Pex14_N"/>
    <property type="match status" value="1"/>
</dbReference>
<proteinExistence type="inferred from homology"/>
<evidence type="ECO:0000256" key="9">
    <source>
        <dbReference type="ARBA" id="ARBA00046271"/>
    </source>
</evidence>
<dbReference type="PANTHER" id="PTHR23058:SF0">
    <property type="entry name" value="PEROXISOMAL MEMBRANE PROTEIN PEX14"/>
    <property type="match status" value="1"/>
</dbReference>
<keyword evidence="12" id="KW-0812">Transmembrane</keyword>
<comment type="function">
    <text evidence="10">Component of the PEX13-PEX14 docking complex, a translocon channel that specifically mediates the import of peroxisomal cargo proteins bound to PEX5 receptor. The PEX13-PEX14 docking complex forms a large import pore which can be opened to a diameter of about 9 nm. Mechanistically, PEX5 receptor along with cargo proteins associates with the PEX14 subunit of the PEX13-PEX14 docking complex in the cytosol, leading to the insertion of the receptor into the organelle membrane with the concomitant translocation of the cargo into the peroxisome matrix.</text>
</comment>
<comment type="subcellular location">
    <subcellularLocation>
        <location evidence="9 10">Peroxisome membrane</location>
    </subcellularLocation>
</comment>
<keyword evidence="2 10" id="KW-0813">Transport</keyword>
<feature type="domain" description="Peroxisome membrane anchor protein Pex14p N-terminal" evidence="13">
    <location>
        <begin position="22"/>
        <end position="66"/>
    </location>
</feature>
<dbReference type="InterPro" id="IPR006785">
    <property type="entry name" value="Pex14_N"/>
</dbReference>
<feature type="transmembrane region" description="Helical" evidence="12">
    <location>
        <begin position="101"/>
        <end position="118"/>
    </location>
</feature>
<dbReference type="InterPro" id="IPR036388">
    <property type="entry name" value="WH-like_DNA-bd_sf"/>
</dbReference>
<protein>
    <recommendedName>
        <fullName evidence="7 10">Peroxisomal membrane protein PEX14</fullName>
    </recommendedName>
    <alternativeName>
        <fullName evidence="8 10">Peroxin-14</fullName>
    </alternativeName>
</protein>
<evidence type="ECO:0000259" key="13">
    <source>
        <dbReference type="Pfam" id="PF04695"/>
    </source>
</evidence>
<keyword evidence="4" id="KW-0811">Translocation</keyword>
<dbReference type="Ensembl" id="ENSEBUT00000005490.1">
    <property type="protein sequence ID" value="ENSEBUP00000005052.1"/>
    <property type="gene ID" value="ENSEBUG00000003494.1"/>
</dbReference>
<evidence type="ECO:0000313" key="14">
    <source>
        <dbReference type="Ensembl" id="ENSEBUP00000005052.1"/>
    </source>
</evidence>
<dbReference type="GO" id="GO:0005778">
    <property type="term" value="C:peroxisomal membrane"/>
    <property type="evidence" value="ECO:0007669"/>
    <property type="project" value="UniProtKB-SubCell"/>
</dbReference>
<dbReference type="GO" id="GO:0005102">
    <property type="term" value="F:signaling receptor binding"/>
    <property type="evidence" value="ECO:0007669"/>
    <property type="project" value="TreeGrafter"/>
</dbReference>
<feature type="region of interest" description="Disordered" evidence="11">
    <location>
        <begin position="71"/>
        <end position="91"/>
    </location>
</feature>
<evidence type="ECO:0000313" key="15">
    <source>
        <dbReference type="Proteomes" id="UP000694388"/>
    </source>
</evidence>
<keyword evidence="5 10" id="KW-0472">Membrane</keyword>
<evidence type="ECO:0000256" key="8">
    <source>
        <dbReference type="ARBA" id="ARBA00029691"/>
    </source>
</evidence>
<sequence>MEKSSETNEGELVNKNEIPAFREHLVEIAVKFLKNSRVQNSPLDAKKSFLRKKGLCESEIDESLKRSGDLLRVDGQSPSPFHTETSKTHQGHRPVTWTRRFMFTVAGAGFLIGFYQLYKICQTWFGRVEGTMDNINSTVSRLQSAVDDFARTMATQAQIQRLPSQQDQSLGELKAEVHSLKSLLLSRKHFPPPPSSILPSWQVAKSAIACDLVTDADNCSIIDPRAEELPIIETESNRNDAIESAEVS</sequence>
<dbReference type="GO" id="GO:0016560">
    <property type="term" value="P:protein import into peroxisome matrix, docking"/>
    <property type="evidence" value="ECO:0007669"/>
    <property type="project" value="UniProtKB-UniRule"/>
</dbReference>
<keyword evidence="6 10" id="KW-0576">Peroxisome</keyword>
<keyword evidence="12" id="KW-1133">Transmembrane helix</keyword>
<comment type="similarity">
    <text evidence="1 10">Belongs to the peroxin-14 family.</text>
</comment>
<evidence type="ECO:0000256" key="4">
    <source>
        <dbReference type="ARBA" id="ARBA00023010"/>
    </source>
</evidence>
<evidence type="ECO:0000256" key="10">
    <source>
        <dbReference type="RuleBase" id="RU367032"/>
    </source>
</evidence>
<evidence type="ECO:0000256" key="11">
    <source>
        <dbReference type="SAM" id="MobiDB-lite"/>
    </source>
</evidence>
<dbReference type="AlphaFoldDB" id="A0A8C4NB90"/>
<dbReference type="GO" id="GO:1990429">
    <property type="term" value="C:peroxisomal importomer complex"/>
    <property type="evidence" value="ECO:0007669"/>
    <property type="project" value="TreeGrafter"/>
</dbReference>
<evidence type="ECO:0000256" key="6">
    <source>
        <dbReference type="ARBA" id="ARBA00023140"/>
    </source>
</evidence>
<name>A0A8C4NB90_EPTBU</name>
<dbReference type="Proteomes" id="UP000694388">
    <property type="component" value="Unplaced"/>
</dbReference>
<reference evidence="14" key="1">
    <citation type="submission" date="2025-08" db="UniProtKB">
        <authorList>
            <consortium name="Ensembl"/>
        </authorList>
    </citation>
    <scope>IDENTIFICATION</scope>
</reference>
<organism evidence="14 15">
    <name type="scientific">Eptatretus burgeri</name>
    <name type="common">Inshore hagfish</name>
    <dbReference type="NCBI Taxonomy" id="7764"/>
    <lineage>
        <taxon>Eukaryota</taxon>
        <taxon>Metazoa</taxon>
        <taxon>Chordata</taxon>
        <taxon>Craniata</taxon>
        <taxon>Vertebrata</taxon>
        <taxon>Cyclostomata</taxon>
        <taxon>Myxini</taxon>
        <taxon>Myxiniformes</taxon>
        <taxon>Myxinidae</taxon>
        <taxon>Eptatretinae</taxon>
        <taxon>Eptatretus</taxon>
    </lineage>
</organism>
<dbReference type="PANTHER" id="PTHR23058">
    <property type="entry name" value="PEROXISOMAL MEMBRANE PROTEIN PEX14"/>
    <property type="match status" value="1"/>
</dbReference>
<reference evidence="14" key="2">
    <citation type="submission" date="2025-09" db="UniProtKB">
        <authorList>
            <consortium name="Ensembl"/>
        </authorList>
    </citation>
    <scope>IDENTIFICATION</scope>
</reference>
<evidence type="ECO:0000256" key="12">
    <source>
        <dbReference type="SAM" id="Phobius"/>
    </source>
</evidence>
<accession>A0A8C4NB90</accession>
<keyword evidence="3 10" id="KW-0653">Protein transport</keyword>
<keyword evidence="15" id="KW-1185">Reference proteome</keyword>
<dbReference type="GeneTree" id="ENSGT00390000015047"/>
<dbReference type="OMA" id="NGYIMIR"/>
<evidence type="ECO:0000256" key="5">
    <source>
        <dbReference type="ARBA" id="ARBA00023136"/>
    </source>
</evidence>
<evidence type="ECO:0000256" key="7">
    <source>
        <dbReference type="ARBA" id="ARBA00029502"/>
    </source>
</evidence>